<keyword evidence="3" id="KW-1185">Reference proteome</keyword>
<accession>A0A081C9C0</accession>
<dbReference type="EMBL" id="DF820477">
    <property type="protein sequence ID" value="GAK61175.1"/>
    <property type="molecule type" value="Genomic_DNA"/>
</dbReference>
<gene>
    <name evidence="2" type="ORF">U27_01074</name>
</gene>
<name>A0A081C9C0_VECG1</name>
<sequence length="300" mass="35125">MSKFSHSSAKRQENNTAREEVGLDLREGESYTLAKINRLPLEVKRKIYAWLIPPKMLTKFQIAPESLFTQEGEMLFRCHCQPRTSTVRIELRHQADFPDPIFLLEMTDTSFGDLEILFLNINNPFSPRFDIDRDAEGHDTVFATVSRNIPEEIRAMRAGLAPGQTRRGLRMFRNFRMQASLFCQRLGMKQVKVEPLAYHNAIMHEFYGFRYITGRDVMEKIDREFRPGGILFQRLDGSSPFRQPGFERSICGRSWAIHDGILDEPWKNPRMYYTFDEPTGRVYDEFTCRELSLHNPLLPY</sequence>
<protein>
    <submittedName>
        <fullName evidence="2">Uncharacterized protein</fullName>
    </submittedName>
</protein>
<dbReference type="STRING" id="1499967.U27_01074"/>
<feature type="region of interest" description="Disordered" evidence="1">
    <location>
        <begin position="1"/>
        <end position="21"/>
    </location>
</feature>
<evidence type="ECO:0000313" key="2">
    <source>
        <dbReference type="EMBL" id="GAK61175.1"/>
    </source>
</evidence>
<evidence type="ECO:0000313" key="3">
    <source>
        <dbReference type="Proteomes" id="UP000030661"/>
    </source>
</evidence>
<organism evidence="2">
    <name type="scientific">Vecturithrix granuli</name>
    <dbReference type="NCBI Taxonomy" id="1499967"/>
    <lineage>
        <taxon>Bacteria</taxon>
        <taxon>Candidatus Moduliflexota</taxon>
        <taxon>Candidatus Vecturitrichia</taxon>
        <taxon>Candidatus Vecturitrichales</taxon>
        <taxon>Candidatus Vecturitrichaceae</taxon>
        <taxon>Candidatus Vecturithrix</taxon>
    </lineage>
</organism>
<proteinExistence type="predicted"/>
<dbReference type="HOGENOM" id="CLU_993091_0_0_0"/>
<feature type="compositionally biased region" description="Basic and acidic residues" evidence="1">
    <location>
        <begin position="10"/>
        <end position="21"/>
    </location>
</feature>
<dbReference type="eggNOG" id="ENOG50302T2">
    <property type="taxonomic scope" value="Bacteria"/>
</dbReference>
<dbReference type="Proteomes" id="UP000030661">
    <property type="component" value="Unassembled WGS sequence"/>
</dbReference>
<reference evidence="2" key="1">
    <citation type="journal article" date="2015" name="PeerJ">
        <title>First genomic representation of candidate bacterial phylum KSB3 points to enhanced environmental sensing as a trigger of wastewater bulking.</title>
        <authorList>
            <person name="Sekiguchi Y."/>
            <person name="Ohashi A."/>
            <person name="Parks D.H."/>
            <person name="Yamauchi T."/>
            <person name="Tyson G.W."/>
            <person name="Hugenholtz P."/>
        </authorList>
    </citation>
    <scope>NUCLEOTIDE SEQUENCE [LARGE SCALE GENOMIC DNA]</scope>
</reference>
<evidence type="ECO:0000256" key="1">
    <source>
        <dbReference type="SAM" id="MobiDB-lite"/>
    </source>
</evidence>
<dbReference type="AlphaFoldDB" id="A0A081C9C0"/>